<dbReference type="Pfam" id="PF00009">
    <property type="entry name" value="GTP_EFTU"/>
    <property type="match status" value="1"/>
</dbReference>
<dbReference type="Gene3D" id="3.40.50.300">
    <property type="entry name" value="P-loop containing nucleotide triphosphate hydrolases"/>
    <property type="match status" value="1"/>
</dbReference>
<evidence type="ECO:0000313" key="6">
    <source>
        <dbReference type="Proteomes" id="UP000261540"/>
    </source>
</evidence>
<dbReference type="GO" id="GO:0005525">
    <property type="term" value="F:GTP binding"/>
    <property type="evidence" value="ECO:0007669"/>
    <property type="project" value="UniProtKB-KW"/>
</dbReference>
<sequence>MEPIDSAPDSWEQEDDSEAPVDVPLRAALGALNVHAAEFVPGFRQMVPTEEPGRRGSETVNSTEASEPAAPLENGETGVATEETWEQKGAGPSEAEPGGGPVGDGGTVGPSAEEDEEEPLMEEEEEVPKPKLAPALPDAPKKEHVNVVFIGHVDAGKSTIGGQIMYLTGMVEKRTLEKYEREAKEKNRETWYLSWALDTNQEERDKGKTVEVGRAYFETEKKHFTILDAPGHKSFVPNMIGGASQADLAVLVISARKGEFETGFEKGGQTREHAMLAKTAGVKHLIVLINKMDDPTVNWSLERYEECKEKLVPFLKKVGFNPKKDIHFMPCSGLTGANLKEPAELCSWYTGLPFIPHLDSLPNFNRSSDGPVRLPIVDKYKVGMSSPQWCMRVVLLRQWWWQNKPSGPLVIFQKVVLTACLLGPACPPLCVCEPPPNQRDSPAGHGHRDSGEARVGLHQQGAATGGDAEPGKWLIGTPRPPCHLLSSPGGGASNMVLSPPPWAAHCGGAQPAFGRRGDRGRGSWGEPQTAAEGHRGGGDPARLHPLHAREPLPLGTHLRCTGATPRTWGLAGEGCLGHRASPAL</sequence>
<dbReference type="InterPro" id="IPR000795">
    <property type="entry name" value="T_Tr_GTP-bd_dom"/>
</dbReference>
<keyword evidence="2" id="KW-0342">GTP-binding</keyword>
<keyword evidence="6" id="KW-1185">Reference proteome</keyword>
<keyword evidence="1" id="KW-0547">Nucleotide-binding</keyword>
<feature type="compositionally biased region" description="Acidic residues" evidence="3">
    <location>
        <begin position="112"/>
        <end position="126"/>
    </location>
</feature>
<dbReference type="Ensembl" id="ENSPKIT00000026644.1">
    <property type="protein sequence ID" value="ENSPKIP00000002694.1"/>
    <property type="gene ID" value="ENSPKIG00000020492.1"/>
</dbReference>
<feature type="domain" description="Tr-type G" evidence="4">
    <location>
        <begin position="142"/>
        <end position="368"/>
    </location>
</feature>
<dbReference type="AlphaFoldDB" id="A0A3B3QA54"/>
<feature type="region of interest" description="Disordered" evidence="3">
    <location>
        <begin position="45"/>
        <end position="137"/>
    </location>
</feature>
<reference evidence="5" key="1">
    <citation type="submission" date="2025-08" db="UniProtKB">
        <authorList>
            <consortium name="Ensembl"/>
        </authorList>
    </citation>
    <scope>IDENTIFICATION</scope>
</reference>
<protein>
    <submittedName>
        <fullName evidence="5">G1 to S phase transition 1, like</fullName>
    </submittedName>
</protein>
<dbReference type="InterPro" id="IPR027417">
    <property type="entry name" value="P-loop_NTPase"/>
</dbReference>
<dbReference type="FunFam" id="3.40.50.300:FF:000270">
    <property type="entry name" value="Eukaryotic peptide chain release factor GTP-binding subunit ERF3A"/>
    <property type="match status" value="1"/>
</dbReference>
<feature type="compositionally biased region" description="Gly residues" evidence="3">
    <location>
        <begin position="97"/>
        <end position="108"/>
    </location>
</feature>
<evidence type="ECO:0000256" key="2">
    <source>
        <dbReference type="ARBA" id="ARBA00023134"/>
    </source>
</evidence>
<evidence type="ECO:0000256" key="1">
    <source>
        <dbReference type="ARBA" id="ARBA00022741"/>
    </source>
</evidence>
<dbReference type="PROSITE" id="PS51722">
    <property type="entry name" value="G_TR_2"/>
    <property type="match status" value="1"/>
</dbReference>
<reference evidence="5" key="2">
    <citation type="submission" date="2025-09" db="UniProtKB">
        <authorList>
            <consortium name="Ensembl"/>
        </authorList>
    </citation>
    <scope>IDENTIFICATION</scope>
</reference>
<dbReference type="Proteomes" id="UP000261540">
    <property type="component" value="Unplaced"/>
</dbReference>
<dbReference type="InterPro" id="IPR050100">
    <property type="entry name" value="TRAFAC_GTPase_members"/>
</dbReference>
<dbReference type="GeneTree" id="ENSGT00940000155582"/>
<dbReference type="GO" id="GO:0003924">
    <property type="term" value="F:GTPase activity"/>
    <property type="evidence" value="ECO:0007669"/>
    <property type="project" value="InterPro"/>
</dbReference>
<dbReference type="STRING" id="1676925.ENSPKIP00000002694"/>
<evidence type="ECO:0000259" key="4">
    <source>
        <dbReference type="PROSITE" id="PS51722"/>
    </source>
</evidence>
<proteinExistence type="predicted"/>
<evidence type="ECO:0000256" key="3">
    <source>
        <dbReference type="SAM" id="MobiDB-lite"/>
    </source>
</evidence>
<dbReference type="SUPFAM" id="SSF52540">
    <property type="entry name" value="P-loop containing nucleoside triphosphate hydrolases"/>
    <property type="match status" value="1"/>
</dbReference>
<dbReference type="InterPro" id="IPR031157">
    <property type="entry name" value="G_TR_CS"/>
</dbReference>
<dbReference type="PROSITE" id="PS00301">
    <property type="entry name" value="G_TR_1"/>
    <property type="match status" value="1"/>
</dbReference>
<feature type="region of interest" description="Disordered" evidence="3">
    <location>
        <begin position="1"/>
        <end position="24"/>
    </location>
</feature>
<organism evidence="5 6">
    <name type="scientific">Paramormyrops kingsleyae</name>
    <dbReference type="NCBI Taxonomy" id="1676925"/>
    <lineage>
        <taxon>Eukaryota</taxon>
        <taxon>Metazoa</taxon>
        <taxon>Chordata</taxon>
        <taxon>Craniata</taxon>
        <taxon>Vertebrata</taxon>
        <taxon>Euteleostomi</taxon>
        <taxon>Actinopterygii</taxon>
        <taxon>Neopterygii</taxon>
        <taxon>Teleostei</taxon>
        <taxon>Osteoglossocephala</taxon>
        <taxon>Osteoglossomorpha</taxon>
        <taxon>Osteoglossiformes</taxon>
        <taxon>Mormyridae</taxon>
        <taxon>Paramormyrops</taxon>
    </lineage>
</organism>
<evidence type="ECO:0000313" key="5">
    <source>
        <dbReference type="Ensembl" id="ENSPKIP00000002694.1"/>
    </source>
</evidence>
<dbReference type="CDD" id="cd01883">
    <property type="entry name" value="EF1_alpha"/>
    <property type="match status" value="1"/>
</dbReference>
<accession>A0A3B3QA54</accession>
<name>A0A3B3QA54_9TELE</name>
<dbReference type="PANTHER" id="PTHR23115">
    <property type="entry name" value="TRANSLATION FACTOR"/>
    <property type="match status" value="1"/>
</dbReference>
<feature type="region of interest" description="Disordered" evidence="3">
    <location>
        <begin position="516"/>
        <end position="544"/>
    </location>
</feature>
<dbReference type="PRINTS" id="PR00315">
    <property type="entry name" value="ELONGATNFCT"/>
</dbReference>